<sequence length="393" mass="43230">MMEFPDPLVENADQAEIRNAVRAICDKFDDEYWSEKDRTHTFPTEFCKAIADGGWLGIAMPEEFGGAGLGVTEAALMMQTIGSSAGTFAACSAVHINIFGPHAIVKHGTDEQKKRWLTPLIAGETRACFGVTEPDAGLDTTKLKTRAVDKGDHYLVNGRKMWISTAQTADKILLLARTTPIEDCAKPTDGLSIFFTDLNRKYIDVHEVPKMGRGAVDSNALFIDNLPIPKEDLIGEEGKGFRYILDSLNPERILNAAEVIGIGRRALWKAANYAADREVFGRPIGKNQSIQHPLAENWSELYAAELMTMRAANLYDSGQSCGAEANAAKYLAADAAFKAGDQAIRTHGGMGYAQEFMVERYFRELVATRLAPVSRELILCFLAERKLGLPKSY</sequence>
<evidence type="ECO:0000256" key="2">
    <source>
        <dbReference type="ARBA" id="ARBA00009347"/>
    </source>
</evidence>
<gene>
    <name evidence="9" type="ORF">ACFOGP_08945</name>
</gene>
<dbReference type="SUPFAM" id="SSF47203">
    <property type="entry name" value="Acyl-CoA dehydrogenase C-terminal domain-like"/>
    <property type="match status" value="1"/>
</dbReference>
<dbReference type="Gene3D" id="2.40.110.10">
    <property type="entry name" value="Butyryl-CoA Dehydrogenase, subunit A, domain 2"/>
    <property type="match status" value="1"/>
</dbReference>
<dbReference type="PIRSF" id="PIRSF016578">
    <property type="entry name" value="HsaA"/>
    <property type="match status" value="1"/>
</dbReference>
<evidence type="ECO:0000256" key="4">
    <source>
        <dbReference type="ARBA" id="ARBA00022827"/>
    </source>
</evidence>
<proteinExistence type="inferred from homology"/>
<comment type="caution">
    <text evidence="9">The sequence shown here is derived from an EMBL/GenBank/DDBJ whole genome shotgun (WGS) entry which is preliminary data.</text>
</comment>
<keyword evidence="4 5" id="KW-0274">FAD</keyword>
<evidence type="ECO:0000259" key="6">
    <source>
        <dbReference type="Pfam" id="PF00441"/>
    </source>
</evidence>
<feature type="domain" description="Acyl-CoA dehydrogenase/oxidase N-terminal" evidence="8">
    <location>
        <begin position="12"/>
        <end position="124"/>
    </location>
</feature>
<dbReference type="InterPro" id="IPR013786">
    <property type="entry name" value="AcylCoA_DH/ox_N"/>
</dbReference>
<dbReference type="EMBL" id="JBHRTB010000010">
    <property type="protein sequence ID" value="MFC3142834.1"/>
    <property type="molecule type" value="Genomic_DNA"/>
</dbReference>
<dbReference type="Gene3D" id="1.20.140.10">
    <property type="entry name" value="Butyryl-CoA Dehydrogenase, subunit A, domain 3"/>
    <property type="match status" value="1"/>
</dbReference>
<evidence type="ECO:0000256" key="5">
    <source>
        <dbReference type="RuleBase" id="RU362125"/>
    </source>
</evidence>
<organism evidence="9 10">
    <name type="scientific">Psychromarinibacter halotolerans</name>
    <dbReference type="NCBI Taxonomy" id="1775175"/>
    <lineage>
        <taxon>Bacteria</taxon>
        <taxon>Pseudomonadati</taxon>
        <taxon>Pseudomonadota</taxon>
        <taxon>Alphaproteobacteria</taxon>
        <taxon>Rhodobacterales</taxon>
        <taxon>Paracoccaceae</taxon>
        <taxon>Psychromarinibacter</taxon>
    </lineage>
</organism>
<dbReference type="InterPro" id="IPR009075">
    <property type="entry name" value="AcylCo_DH/oxidase_C"/>
</dbReference>
<dbReference type="SUPFAM" id="SSF56645">
    <property type="entry name" value="Acyl-CoA dehydrogenase NM domain-like"/>
    <property type="match status" value="1"/>
</dbReference>
<dbReference type="InterPro" id="IPR046373">
    <property type="entry name" value="Acyl-CoA_Oxase/DH_mid-dom_sf"/>
</dbReference>
<evidence type="ECO:0000256" key="3">
    <source>
        <dbReference type="ARBA" id="ARBA00022630"/>
    </source>
</evidence>
<accession>A0ABV7GMH3</accession>
<protein>
    <submittedName>
        <fullName evidence="9">Acyl-CoA dehydrogenase family protein</fullName>
        <ecNumber evidence="9">1.-.-.-</ecNumber>
    </submittedName>
</protein>
<dbReference type="RefSeq" id="WP_275632817.1">
    <property type="nucleotide sequence ID" value="NZ_JARGYD010000004.1"/>
</dbReference>
<dbReference type="EC" id="1.-.-.-" evidence="9"/>
<dbReference type="Gene3D" id="1.10.540.10">
    <property type="entry name" value="Acyl-CoA dehydrogenase/oxidase, N-terminal domain"/>
    <property type="match status" value="1"/>
</dbReference>
<dbReference type="InterPro" id="IPR006091">
    <property type="entry name" value="Acyl-CoA_Oxase/DH_mid-dom"/>
</dbReference>
<feature type="domain" description="Acyl-CoA oxidase/dehydrogenase middle" evidence="7">
    <location>
        <begin position="128"/>
        <end position="225"/>
    </location>
</feature>
<comment type="similarity">
    <text evidence="2 5">Belongs to the acyl-CoA dehydrogenase family.</text>
</comment>
<evidence type="ECO:0000259" key="7">
    <source>
        <dbReference type="Pfam" id="PF02770"/>
    </source>
</evidence>
<evidence type="ECO:0000313" key="9">
    <source>
        <dbReference type="EMBL" id="MFC3142834.1"/>
    </source>
</evidence>
<dbReference type="Pfam" id="PF02770">
    <property type="entry name" value="Acyl-CoA_dh_M"/>
    <property type="match status" value="1"/>
</dbReference>
<comment type="cofactor">
    <cofactor evidence="1 5">
        <name>FAD</name>
        <dbReference type="ChEBI" id="CHEBI:57692"/>
    </cofactor>
</comment>
<dbReference type="Pfam" id="PF02771">
    <property type="entry name" value="Acyl-CoA_dh_N"/>
    <property type="match status" value="1"/>
</dbReference>
<dbReference type="InterPro" id="IPR037069">
    <property type="entry name" value="AcylCoA_DH/ox_N_sf"/>
</dbReference>
<evidence type="ECO:0000313" key="10">
    <source>
        <dbReference type="Proteomes" id="UP001595632"/>
    </source>
</evidence>
<dbReference type="Proteomes" id="UP001595632">
    <property type="component" value="Unassembled WGS sequence"/>
</dbReference>
<evidence type="ECO:0000256" key="1">
    <source>
        <dbReference type="ARBA" id="ARBA00001974"/>
    </source>
</evidence>
<reference evidence="10" key="1">
    <citation type="journal article" date="2019" name="Int. J. Syst. Evol. Microbiol.">
        <title>The Global Catalogue of Microorganisms (GCM) 10K type strain sequencing project: providing services to taxonomists for standard genome sequencing and annotation.</title>
        <authorList>
            <consortium name="The Broad Institute Genomics Platform"/>
            <consortium name="The Broad Institute Genome Sequencing Center for Infectious Disease"/>
            <person name="Wu L."/>
            <person name="Ma J."/>
        </authorList>
    </citation>
    <scope>NUCLEOTIDE SEQUENCE [LARGE SCALE GENOMIC DNA]</scope>
    <source>
        <strain evidence="10">KCTC 52366</strain>
    </source>
</reference>
<dbReference type="PANTHER" id="PTHR43884:SF12">
    <property type="entry name" value="ISOVALERYL-COA DEHYDROGENASE, MITOCHONDRIAL-RELATED"/>
    <property type="match status" value="1"/>
</dbReference>
<keyword evidence="5 9" id="KW-0560">Oxidoreductase</keyword>
<dbReference type="InterPro" id="IPR036250">
    <property type="entry name" value="AcylCo_DH-like_C"/>
</dbReference>
<keyword evidence="3 5" id="KW-0285">Flavoprotein</keyword>
<name>A0ABV7GMH3_9RHOB</name>
<feature type="domain" description="Acyl-CoA dehydrogenase/oxidase C-terminal" evidence="6">
    <location>
        <begin position="238"/>
        <end position="370"/>
    </location>
</feature>
<keyword evidence="10" id="KW-1185">Reference proteome</keyword>
<dbReference type="PANTHER" id="PTHR43884">
    <property type="entry name" value="ACYL-COA DEHYDROGENASE"/>
    <property type="match status" value="1"/>
</dbReference>
<dbReference type="Pfam" id="PF00441">
    <property type="entry name" value="Acyl-CoA_dh_1"/>
    <property type="match status" value="1"/>
</dbReference>
<dbReference type="InterPro" id="IPR009100">
    <property type="entry name" value="AcylCoA_DH/oxidase_NM_dom_sf"/>
</dbReference>
<dbReference type="GO" id="GO:0016491">
    <property type="term" value="F:oxidoreductase activity"/>
    <property type="evidence" value="ECO:0007669"/>
    <property type="project" value="UniProtKB-KW"/>
</dbReference>
<evidence type="ECO:0000259" key="8">
    <source>
        <dbReference type="Pfam" id="PF02771"/>
    </source>
</evidence>